<dbReference type="Proteomes" id="UP000095287">
    <property type="component" value="Unplaced"/>
</dbReference>
<name>A0A1I7YXU3_9BILA</name>
<proteinExistence type="predicted"/>
<accession>A0A1I7YXU3</accession>
<keyword evidence="1" id="KW-1185">Reference proteome</keyword>
<dbReference type="AlphaFoldDB" id="A0A1I7YXU3"/>
<reference evidence="2" key="1">
    <citation type="submission" date="2016-11" db="UniProtKB">
        <authorList>
            <consortium name="WormBaseParasite"/>
        </authorList>
    </citation>
    <scope>IDENTIFICATION</scope>
</reference>
<protein>
    <submittedName>
        <fullName evidence="2">DAN domain-containing protein</fullName>
    </submittedName>
</protein>
<dbReference type="WBParaSite" id="L893_g2081.t1">
    <property type="protein sequence ID" value="L893_g2081.t1"/>
    <property type="gene ID" value="L893_g2081"/>
</dbReference>
<organism evidence="1 2">
    <name type="scientific">Steinernema glaseri</name>
    <dbReference type="NCBI Taxonomy" id="37863"/>
    <lineage>
        <taxon>Eukaryota</taxon>
        <taxon>Metazoa</taxon>
        <taxon>Ecdysozoa</taxon>
        <taxon>Nematoda</taxon>
        <taxon>Chromadorea</taxon>
        <taxon>Rhabditida</taxon>
        <taxon>Tylenchina</taxon>
        <taxon>Panagrolaimomorpha</taxon>
        <taxon>Strongyloidoidea</taxon>
        <taxon>Steinernematidae</taxon>
        <taxon>Steinernema</taxon>
    </lineage>
</organism>
<sequence>MEWKRSRCPTEAKDHVNIVEKISPLHSVDARVPENKDSGKFTLYVLLCGHECHSQPKTLKVQCAKMEGENSHPNVETKVFKEEKLSCPSCVNVMMEVGSHGISLKRCLSEIINGPRNPAGPVEPTSGVQVTAENVEGAKDQTNNSARTALPMWTSQLHFGKR</sequence>
<evidence type="ECO:0000313" key="1">
    <source>
        <dbReference type="Proteomes" id="UP000095287"/>
    </source>
</evidence>
<evidence type="ECO:0000313" key="2">
    <source>
        <dbReference type="WBParaSite" id="L893_g2081.t1"/>
    </source>
</evidence>